<dbReference type="Proteomes" id="UP000003874">
    <property type="component" value="Unassembled WGS sequence"/>
</dbReference>
<protein>
    <recommendedName>
        <fullName evidence="2">Heparinase II/III-like C-terminal domain-containing protein</fullName>
    </recommendedName>
</protein>
<dbReference type="eggNOG" id="COG4225">
    <property type="taxonomic scope" value="Bacteria"/>
</dbReference>
<accession>E6MR90</accession>
<keyword evidence="4" id="KW-1185">Reference proteome</keyword>
<evidence type="ECO:0000313" key="3">
    <source>
        <dbReference type="EMBL" id="EFV03829.1"/>
    </source>
</evidence>
<proteinExistence type="predicted"/>
<dbReference type="AlphaFoldDB" id="E6MR90"/>
<dbReference type="SUPFAM" id="SSF48230">
    <property type="entry name" value="Chondroitin AC/alginate lyase"/>
    <property type="match status" value="1"/>
</dbReference>
<evidence type="ECO:0000259" key="2">
    <source>
        <dbReference type="Pfam" id="PF07940"/>
    </source>
</evidence>
<name>E6MR90_9BACT</name>
<evidence type="ECO:0000256" key="1">
    <source>
        <dbReference type="ARBA" id="ARBA00004196"/>
    </source>
</evidence>
<dbReference type="PANTHER" id="PTHR38045:SF1">
    <property type="entry name" value="HEPARINASE II_III-LIKE PROTEIN"/>
    <property type="match status" value="1"/>
</dbReference>
<dbReference type="InterPro" id="IPR008929">
    <property type="entry name" value="Chondroitin_lyas"/>
</dbReference>
<dbReference type="GO" id="GO:0016829">
    <property type="term" value="F:lyase activity"/>
    <property type="evidence" value="ECO:0007669"/>
    <property type="project" value="InterPro"/>
</dbReference>
<sequence>MTIPERCESERESFELKDDMIKKTIFIAWMCIMVFCTSQAYEQRNLLQNHATEALIRRSLVMQQQWVPFPKYADRAGWDTLFGGEKQAIIEAAEPLLDYQWQVVRATDYLDYERSGNRNTMQKPYNRNINVMCNLLVAELAEGRGRFVNDLINGAMYFCEMTSWAESAHLSAYQKSKRALPDYRESILELRQGDVAQLLSWTYYFMRDQFDKVDPIIANRLRFELQRRELDPFIQRNDFWWMARNYKQDRLLNNWTPWCNANALLCFMLLEDNPEVLTKAIWLSMQSVDEYLNYVKSDGACEEGPSYWGHAAGKLFEYLSALSLITGNKVNLFDAPLVKKMGEYIAASTIGNEWVVNFADASARANDLNTMLIYRYGLAVNSPEMRGMAAQRAKAFPPKLPASWLDLFQELQNIRYQSQLKQEKISYRPPHFSWFPQTEFCYIRRGNLFLAAKGGHNNESHNHNDIGSCILAIDNLPILIDVGVGTYTKKTFSSERYTIWTMQSDYHNLPIINGQSEHNGIQYHSMNPSVDKKRFSFSVDIAQAYPKETAVERWTRAYALQNKQLVITDDFQLSAKKAPNQLNFMTWGDVKVREKGCIQLHIKQVKATLNYDARVFTPTITPIELTDPRLSKVWGERVYRITLTANDQALRGQYRCTLTQE</sequence>
<dbReference type="GO" id="GO:0030313">
    <property type="term" value="C:cell envelope"/>
    <property type="evidence" value="ECO:0007669"/>
    <property type="project" value="UniProtKB-SubCell"/>
</dbReference>
<dbReference type="PANTHER" id="PTHR38045">
    <property type="entry name" value="CHROMOSOME 1, WHOLE GENOME SHOTGUN SEQUENCE"/>
    <property type="match status" value="1"/>
</dbReference>
<evidence type="ECO:0000313" key="4">
    <source>
        <dbReference type="Proteomes" id="UP000003874"/>
    </source>
</evidence>
<dbReference type="Gene3D" id="2.70.98.70">
    <property type="match status" value="1"/>
</dbReference>
<dbReference type="Gene3D" id="1.50.10.100">
    <property type="entry name" value="Chondroitin AC/alginate lyase"/>
    <property type="match status" value="1"/>
</dbReference>
<reference evidence="3 4" key="1">
    <citation type="submission" date="2010-12" db="EMBL/GenBank/DDBJ databases">
        <authorList>
            <person name="Muzny D."/>
            <person name="Qin X."/>
            <person name="Deng J."/>
            <person name="Jiang H."/>
            <person name="Liu Y."/>
            <person name="Qu J."/>
            <person name="Song X.-Z."/>
            <person name="Zhang L."/>
            <person name="Thornton R."/>
            <person name="Coyle M."/>
            <person name="Francisco L."/>
            <person name="Jackson L."/>
            <person name="Javaid M."/>
            <person name="Korchina V."/>
            <person name="Kovar C."/>
            <person name="Mata R."/>
            <person name="Mathew T."/>
            <person name="Ngo R."/>
            <person name="Nguyen L."/>
            <person name="Nguyen N."/>
            <person name="Okwuonu G."/>
            <person name="Ongeri F."/>
            <person name="Pham C."/>
            <person name="Simmons D."/>
            <person name="Wilczek-Boney K."/>
            <person name="Hale W."/>
            <person name="Jakkamsetti A."/>
            <person name="Pham P."/>
            <person name="Ruth R."/>
            <person name="San Lucas F."/>
            <person name="Warren J."/>
            <person name="Zhang J."/>
            <person name="Zhao Z."/>
            <person name="Zhou C."/>
            <person name="Zhu D."/>
            <person name="Lee S."/>
            <person name="Bess C."/>
            <person name="Blankenburg K."/>
            <person name="Forbes L."/>
            <person name="Fu Q."/>
            <person name="Gubbala S."/>
            <person name="Hirani K."/>
            <person name="Jayaseelan J.C."/>
            <person name="Lara F."/>
            <person name="Munidasa M."/>
            <person name="Palculict T."/>
            <person name="Patil S."/>
            <person name="Pu L.-L."/>
            <person name="Saada N."/>
            <person name="Tang L."/>
            <person name="Weissenberger G."/>
            <person name="Zhu Y."/>
            <person name="Hemphill L."/>
            <person name="Shang Y."/>
            <person name="Youmans B."/>
            <person name="Ayvaz T."/>
            <person name="Ross M."/>
            <person name="Santibanez J."/>
            <person name="Aqrawi P."/>
            <person name="Gross S."/>
            <person name="Joshi V."/>
            <person name="Fowler G."/>
            <person name="Nazareth L."/>
            <person name="Reid J."/>
            <person name="Worley K."/>
            <person name="Petrosino J."/>
            <person name="Highlander S."/>
            <person name="Gibbs R."/>
        </authorList>
    </citation>
    <scope>NUCLEOTIDE SEQUENCE [LARGE SCALE GENOMIC DNA]</scope>
    <source>
        <strain evidence="3 4">DSM 15606</strain>
    </source>
</reference>
<dbReference type="STRING" id="888832.HMPREF9420_2008"/>
<dbReference type="HOGENOM" id="CLU_023844_0_0_10"/>
<organism evidence="3 4">
    <name type="scientific">Segatella salivae DSM 15606</name>
    <dbReference type="NCBI Taxonomy" id="888832"/>
    <lineage>
        <taxon>Bacteria</taxon>
        <taxon>Pseudomonadati</taxon>
        <taxon>Bacteroidota</taxon>
        <taxon>Bacteroidia</taxon>
        <taxon>Bacteroidales</taxon>
        <taxon>Prevotellaceae</taxon>
        <taxon>Segatella</taxon>
    </lineage>
</organism>
<feature type="domain" description="Heparinase II/III-like C-terminal" evidence="2">
    <location>
        <begin position="429"/>
        <end position="595"/>
    </location>
</feature>
<dbReference type="Pfam" id="PF07940">
    <property type="entry name" value="Hepar_II_III_C"/>
    <property type="match status" value="1"/>
</dbReference>
<comment type="caution">
    <text evidence="3">The sequence shown here is derived from an EMBL/GenBank/DDBJ whole genome shotgun (WGS) entry which is preliminary data.</text>
</comment>
<dbReference type="InterPro" id="IPR012480">
    <property type="entry name" value="Hepar_II_III_C"/>
</dbReference>
<dbReference type="EMBL" id="AEQO01000163">
    <property type="protein sequence ID" value="EFV03829.1"/>
    <property type="molecule type" value="Genomic_DNA"/>
</dbReference>
<comment type="subcellular location">
    <subcellularLocation>
        <location evidence="1">Cell envelope</location>
    </subcellularLocation>
</comment>
<gene>
    <name evidence="3" type="ORF">HMPREF9420_2008</name>
</gene>